<dbReference type="Gene3D" id="3.60.10.10">
    <property type="entry name" value="Endonuclease/exonuclease/phosphatase"/>
    <property type="match status" value="1"/>
</dbReference>
<evidence type="ECO:0000313" key="2">
    <source>
        <dbReference type="EMBL" id="VFQ78803.1"/>
    </source>
</evidence>
<evidence type="ECO:0000313" key="3">
    <source>
        <dbReference type="Proteomes" id="UP000595140"/>
    </source>
</evidence>
<dbReference type="InterPro" id="IPR043502">
    <property type="entry name" value="DNA/RNA_pol_sf"/>
</dbReference>
<reference evidence="2 3" key="1">
    <citation type="submission" date="2018-04" db="EMBL/GenBank/DDBJ databases">
        <authorList>
            <person name="Vogel A."/>
        </authorList>
    </citation>
    <scope>NUCLEOTIDE SEQUENCE [LARGE SCALE GENOMIC DNA]</scope>
</reference>
<proteinExistence type="predicted"/>
<sequence>MSEAKFKLFLHNKLPSWSSTDNFAMIDDGRMAVIWNPLFVTCTVLDVGDQFIHCRILCNVSQKCFHITFVFALYNVTVKRQLWETISDFAVNIKTPWAIMGDFNSVLNSSERLNCHTYAYDMTDLLHSRLNNDLIDAKSTCTHFTWNKENKWAKLDRVMVNCEWEALQWDCWAEFKPMEFQSDHCPVLLHLIQSSTNGPKPFKFFIMWLKHDSFDNTLKHVWDMRFNGTREFRLCRKLKLLKHPLKQLNNKDFAHISSRAEEARKSYTDLMDKLYKDPDNLELLQLVAITRKKASFYSDAKRSFFQQKVKCNFINEGDKCTKFFHAMVKKQSVLNAIPVLLTSQGTTTTSLEAIVEEFIRYYNQIFGNTVPTTLVDWNVFKEGPLIQHQDAIDLVRNVDRTEVKEALFSIGYDKALGTAAFFKKKWDIVGDTVFKAVSEFFLSGRLLKQINHALVVLIPKVRENPSAKDYRPIACSNVVYKIITKILSNRMARLLPSLLNPAQAASIKGRSIVDNILLVHHLVRGYARKRSPPCCTLKLDISKAYDKISWDFLRNTLQGIGFPPTFVKWVMECVTTASFSLSINGGLHGFIKCKRGIRQGDPMAPTLFLFCMEYLSRMIRRMLYGSRFTFHNRCSKLGITHVTFADDVMMFCKGNVDSVNVLAKAIKIFSQGTTTTSMEAIVEEFIGYYNQIFGNTVPTTPVDWNVFKEGPLIQHQDAIDLVRNVDRTEVKEALFSIGYDKALGPDGYTAAFFKKKWDIVGDTVFEAVSEFFLSGRLLKQINHALVVLIPKAASIKGRSIVDNILLVQHLVRGYARKRSPPCCMLKLDISKAYDKISWDFLRKTLQGIGFPPTFVKWVMVLGNEAWITQRKTKIYSPKLDSTQEQLMAPKYNNLPLALRPIKPFSNAHGPRMTLVFRLSQSLRQRIRDIVVCTYLANLNVPMCNDFSYDVITSNDVFGLLRASERDFAPLVNKVDEHIRKWNAKTLSAVGRLELIRSVIQGIEGFWFQAFPIHKSVLDRITSICRTFLWGSKFCKVAWEDICKPKDEGGLGLNQPIIWNQALLSKNLWNIASNKETLWVQWVHSVYLDGNDFWTWSPGKKDSHFFKKLIEIRDLLLLKCGDRWELENQLCDLGEISATKVSWLEIAPALSNLDRALTWLRRLGNNHCSRRKMTRLAILSTAYHIWILRNDVYFDNQTINIDAIVCKIKVGVFKIMNRHSNNAIASPDGGVSLRDTGSTAITFPPQGALTHSQNWPPKRKQFTYLSTAGQRESENLTQFLTQWKDEVDKVEEMDAKTVLSLQLNGLRAGELYKEFCRKPPATYQETYHTTWEFA</sequence>
<dbReference type="OrthoDB" id="1932741at2759"/>
<dbReference type="Proteomes" id="UP000595140">
    <property type="component" value="Unassembled WGS sequence"/>
</dbReference>
<dbReference type="CDD" id="cd01650">
    <property type="entry name" value="RT_nLTR_like"/>
    <property type="match status" value="1"/>
</dbReference>
<dbReference type="Pfam" id="PF00078">
    <property type="entry name" value="RVT_1"/>
    <property type="match status" value="1"/>
</dbReference>
<protein>
    <recommendedName>
        <fullName evidence="1">Reverse transcriptase domain-containing protein</fullName>
    </recommendedName>
</protein>
<dbReference type="InterPro" id="IPR036691">
    <property type="entry name" value="Endo/exonu/phosph_ase_sf"/>
</dbReference>
<dbReference type="PANTHER" id="PTHR33116">
    <property type="entry name" value="REVERSE TRANSCRIPTASE ZINC-BINDING DOMAIN-CONTAINING PROTEIN-RELATED-RELATED"/>
    <property type="match status" value="1"/>
</dbReference>
<dbReference type="SUPFAM" id="SSF56219">
    <property type="entry name" value="DNase I-like"/>
    <property type="match status" value="1"/>
</dbReference>
<feature type="domain" description="Reverse transcriptase" evidence="1">
    <location>
        <begin position="439"/>
        <end position="697"/>
    </location>
</feature>
<keyword evidence="3" id="KW-1185">Reference proteome</keyword>
<dbReference type="PANTHER" id="PTHR33116:SF78">
    <property type="entry name" value="OS12G0587133 PROTEIN"/>
    <property type="match status" value="1"/>
</dbReference>
<dbReference type="EMBL" id="OOIL02001857">
    <property type="protein sequence ID" value="VFQ78803.1"/>
    <property type="molecule type" value="Genomic_DNA"/>
</dbReference>
<evidence type="ECO:0000259" key="1">
    <source>
        <dbReference type="PROSITE" id="PS50878"/>
    </source>
</evidence>
<dbReference type="PROSITE" id="PS50878">
    <property type="entry name" value="RT_POL"/>
    <property type="match status" value="1"/>
</dbReference>
<organism evidence="2 3">
    <name type="scientific">Cuscuta campestris</name>
    <dbReference type="NCBI Taxonomy" id="132261"/>
    <lineage>
        <taxon>Eukaryota</taxon>
        <taxon>Viridiplantae</taxon>
        <taxon>Streptophyta</taxon>
        <taxon>Embryophyta</taxon>
        <taxon>Tracheophyta</taxon>
        <taxon>Spermatophyta</taxon>
        <taxon>Magnoliopsida</taxon>
        <taxon>eudicotyledons</taxon>
        <taxon>Gunneridae</taxon>
        <taxon>Pentapetalae</taxon>
        <taxon>asterids</taxon>
        <taxon>lamiids</taxon>
        <taxon>Solanales</taxon>
        <taxon>Convolvulaceae</taxon>
        <taxon>Cuscuteae</taxon>
        <taxon>Cuscuta</taxon>
        <taxon>Cuscuta subgen. Grammica</taxon>
        <taxon>Cuscuta sect. Cleistogrammica</taxon>
    </lineage>
</organism>
<accession>A0A484LQR5</accession>
<dbReference type="SUPFAM" id="SSF56672">
    <property type="entry name" value="DNA/RNA polymerases"/>
    <property type="match status" value="1"/>
</dbReference>
<name>A0A484LQR5_9ASTE</name>
<dbReference type="InterPro" id="IPR000477">
    <property type="entry name" value="RT_dom"/>
</dbReference>
<gene>
    <name evidence="2" type="ORF">CCAM_LOCUS20579</name>
</gene>